<evidence type="ECO:0000313" key="3">
    <source>
        <dbReference type="Proteomes" id="UP000076532"/>
    </source>
</evidence>
<name>A0A166R3V5_9AGAM</name>
<proteinExistence type="predicted"/>
<dbReference type="AlphaFoldDB" id="A0A166R3V5"/>
<feature type="compositionally biased region" description="Polar residues" evidence="1">
    <location>
        <begin position="376"/>
        <end position="392"/>
    </location>
</feature>
<keyword evidence="3" id="KW-1185">Reference proteome</keyword>
<dbReference type="EMBL" id="KV417506">
    <property type="protein sequence ID" value="KZP27874.1"/>
    <property type="molecule type" value="Genomic_DNA"/>
</dbReference>
<organism evidence="2 3">
    <name type="scientific">Athelia psychrophila</name>
    <dbReference type="NCBI Taxonomy" id="1759441"/>
    <lineage>
        <taxon>Eukaryota</taxon>
        <taxon>Fungi</taxon>
        <taxon>Dikarya</taxon>
        <taxon>Basidiomycota</taxon>
        <taxon>Agaricomycotina</taxon>
        <taxon>Agaricomycetes</taxon>
        <taxon>Agaricomycetidae</taxon>
        <taxon>Atheliales</taxon>
        <taxon>Atheliaceae</taxon>
        <taxon>Athelia</taxon>
    </lineage>
</organism>
<gene>
    <name evidence="2" type="ORF">FIBSPDRAFT_886105</name>
</gene>
<evidence type="ECO:0000256" key="1">
    <source>
        <dbReference type="SAM" id="MobiDB-lite"/>
    </source>
</evidence>
<reference evidence="2 3" key="1">
    <citation type="journal article" date="2016" name="Mol. Biol. Evol.">
        <title>Comparative Genomics of Early-Diverging Mushroom-Forming Fungi Provides Insights into the Origins of Lignocellulose Decay Capabilities.</title>
        <authorList>
            <person name="Nagy L.G."/>
            <person name="Riley R."/>
            <person name="Tritt A."/>
            <person name="Adam C."/>
            <person name="Daum C."/>
            <person name="Floudas D."/>
            <person name="Sun H."/>
            <person name="Yadav J.S."/>
            <person name="Pangilinan J."/>
            <person name="Larsson K.H."/>
            <person name="Matsuura K."/>
            <person name="Barry K."/>
            <person name="Labutti K."/>
            <person name="Kuo R."/>
            <person name="Ohm R.A."/>
            <person name="Bhattacharya S.S."/>
            <person name="Shirouzu T."/>
            <person name="Yoshinaga Y."/>
            <person name="Martin F.M."/>
            <person name="Grigoriev I.V."/>
            <person name="Hibbett D.S."/>
        </authorList>
    </citation>
    <scope>NUCLEOTIDE SEQUENCE [LARGE SCALE GENOMIC DNA]</scope>
    <source>
        <strain evidence="2 3">CBS 109695</strain>
    </source>
</reference>
<dbReference type="OrthoDB" id="2928561at2759"/>
<dbReference type="Proteomes" id="UP000076532">
    <property type="component" value="Unassembled WGS sequence"/>
</dbReference>
<accession>A0A166R3V5</accession>
<evidence type="ECO:0000313" key="2">
    <source>
        <dbReference type="EMBL" id="KZP27874.1"/>
    </source>
</evidence>
<protein>
    <submittedName>
        <fullName evidence="2">Uncharacterized protein</fullName>
    </submittedName>
</protein>
<sequence length="477" mass="53609">MANLFRRTTISGGFEVVMWRDCTAPRQPVISISQQRQQRSQQAARQQRDANAVSALNIMQVFTSIAEGTPGNQSVKTIKFYTSGLVGTVNNVAGDFPIAFTRKARLKTGVLSRFSERVFGVKRVAGSGKSAIAHTINIPQKFKQEGRRACRVANNEGTLRFYVCEKLLSGRLTELCVPSLKRLAQNGDLSLSEIADAETHWPSTAFNSLQRSLKDVLSRKSTAQTVWLPVLWSGSMLHRISPKYVLRTVTFLRPKLLARICSGRLKEFQSRPAKALDRTNGLETPADFGISCAYQATVMLQGQQFPAPLARSGNYYSIRNELAMSTAKLAKTIWGLPRSPSRDRQKRAYAMHERMVTGRQWVEMKEKEREKVESRFTATPQTTASTDQHQDGVQTKASVQQWVVVWCLWKGLGRLRTLHAMQRHLTRGIQLECIKRRKGECLTLPIRGWKGVVTFGLHYPPRYPACPTDPPVATYAI</sequence>
<feature type="region of interest" description="Disordered" evidence="1">
    <location>
        <begin position="373"/>
        <end position="392"/>
    </location>
</feature>